<name>A0ABQ3Y7M7_9ACTN</name>
<evidence type="ECO:0000313" key="1">
    <source>
        <dbReference type="EMBL" id="GID75984.1"/>
    </source>
</evidence>
<dbReference type="RefSeq" id="WP_203767543.1">
    <property type="nucleotide sequence ID" value="NZ_BAAABO010000046.1"/>
</dbReference>
<reference evidence="1 2" key="1">
    <citation type="submission" date="2021-01" db="EMBL/GenBank/DDBJ databases">
        <title>Whole genome shotgun sequence of Actinoplanes deccanensis NBRC 13994.</title>
        <authorList>
            <person name="Komaki H."/>
            <person name="Tamura T."/>
        </authorList>
    </citation>
    <scope>NUCLEOTIDE SEQUENCE [LARGE SCALE GENOMIC DNA]</scope>
    <source>
        <strain evidence="1 2">NBRC 13994</strain>
    </source>
</reference>
<gene>
    <name evidence="1" type="ORF">Ade02nite_46250</name>
</gene>
<keyword evidence="2" id="KW-1185">Reference proteome</keyword>
<dbReference type="EMBL" id="BOMI01000088">
    <property type="protein sequence ID" value="GID75984.1"/>
    <property type="molecule type" value="Genomic_DNA"/>
</dbReference>
<sequence length="152" mass="16460">MFRLERGVTGFRSAKEPELPEVPVRTFRRGCYEAARAAGGAVEQLLGSAYPRSFHSAVVVTSNDQLAILCNAMYPLIAFAEVGTGDLEPKAFVHPPTWAAKFSEIGFVVISRQVLDSPLGAVDTAALGKAEWMQIDSWRPASVGGTVFNSWD</sequence>
<accession>A0ABQ3Y7M7</accession>
<protein>
    <submittedName>
        <fullName evidence="1">Uncharacterized protein</fullName>
    </submittedName>
</protein>
<organism evidence="1 2">
    <name type="scientific">Paractinoplanes deccanensis</name>
    <dbReference type="NCBI Taxonomy" id="113561"/>
    <lineage>
        <taxon>Bacteria</taxon>
        <taxon>Bacillati</taxon>
        <taxon>Actinomycetota</taxon>
        <taxon>Actinomycetes</taxon>
        <taxon>Micromonosporales</taxon>
        <taxon>Micromonosporaceae</taxon>
        <taxon>Paractinoplanes</taxon>
    </lineage>
</organism>
<evidence type="ECO:0000313" key="2">
    <source>
        <dbReference type="Proteomes" id="UP000609879"/>
    </source>
</evidence>
<proteinExistence type="predicted"/>
<comment type="caution">
    <text evidence="1">The sequence shown here is derived from an EMBL/GenBank/DDBJ whole genome shotgun (WGS) entry which is preliminary data.</text>
</comment>
<dbReference type="Proteomes" id="UP000609879">
    <property type="component" value="Unassembled WGS sequence"/>
</dbReference>